<comment type="caution">
    <text evidence="2">The sequence shown here is derived from an EMBL/GenBank/DDBJ whole genome shotgun (WGS) entry which is preliminary data.</text>
</comment>
<evidence type="ECO:0000313" key="3">
    <source>
        <dbReference type="Proteomes" id="UP000238296"/>
    </source>
</evidence>
<feature type="region of interest" description="Disordered" evidence="1">
    <location>
        <begin position="1"/>
        <end position="39"/>
    </location>
</feature>
<gene>
    <name evidence="2" type="ORF">C1Y40_05422</name>
</gene>
<proteinExistence type="predicted"/>
<evidence type="ECO:0000256" key="1">
    <source>
        <dbReference type="SAM" id="MobiDB-lite"/>
    </source>
</evidence>
<reference evidence="2 3" key="1">
    <citation type="journal article" date="2017" name="Int. J. Syst. Evol. Microbiol.">
        <title>Mycobacterium talmoniae sp. nov., a slowly growing mycobacterium isolated from human respiratory samples.</title>
        <authorList>
            <person name="Davidson R.M."/>
            <person name="DeGroote M.A."/>
            <person name="Marola J.L."/>
            <person name="Buss S."/>
            <person name="Jones V."/>
            <person name="McNeil M.R."/>
            <person name="Freifeld A.G."/>
            <person name="Elaine Epperson L."/>
            <person name="Hasan N.A."/>
            <person name="Jackson M."/>
            <person name="Iwen P.C."/>
            <person name="Salfinger M."/>
            <person name="Strong M."/>
        </authorList>
    </citation>
    <scope>NUCLEOTIDE SEQUENCE [LARGE SCALE GENOMIC DNA]</scope>
    <source>
        <strain evidence="2 3">ATCC BAA-2683</strain>
    </source>
</reference>
<evidence type="ECO:0000313" key="2">
    <source>
        <dbReference type="EMBL" id="PQM44418.1"/>
    </source>
</evidence>
<dbReference type="AlphaFoldDB" id="A0A2S8BCP1"/>
<dbReference type="EMBL" id="PPEA01000811">
    <property type="protein sequence ID" value="PQM44418.1"/>
    <property type="molecule type" value="Genomic_DNA"/>
</dbReference>
<dbReference type="Proteomes" id="UP000238296">
    <property type="component" value="Unassembled WGS sequence"/>
</dbReference>
<sequence length="39" mass="4366">MRGDQVPASTRWQGNPIAPWTVSAKKRRRADKGREESAA</sequence>
<protein>
    <submittedName>
        <fullName evidence="2">Uncharacterized protein</fullName>
    </submittedName>
</protein>
<accession>A0A2S8BCP1</accession>
<organism evidence="2 3">
    <name type="scientific">Mycobacterium talmoniae</name>
    <dbReference type="NCBI Taxonomy" id="1858794"/>
    <lineage>
        <taxon>Bacteria</taxon>
        <taxon>Bacillati</taxon>
        <taxon>Actinomycetota</taxon>
        <taxon>Actinomycetes</taxon>
        <taxon>Mycobacteriales</taxon>
        <taxon>Mycobacteriaceae</taxon>
        <taxon>Mycobacterium</taxon>
    </lineage>
</organism>
<name>A0A2S8BCP1_9MYCO</name>